<organism evidence="2">
    <name type="scientific">Perkinsus marinus (strain ATCC 50983 / TXsc)</name>
    <dbReference type="NCBI Taxonomy" id="423536"/>
    <lineage>
        <taxon>Eukaryota</taxon>
        <taxon>Sar</taxon>
        <taxon>Alveolata</taxon>
        <taxon>Perkinsozoa</taxon>
        <taxon>Perkinsea</taxon>
        <taxon>Perkinsida</taxon>
        <taxon>Perkinsidae</taxon>
        <taxon>Perkinsus</taxon>
    </lineage>
</organism>
<sequence length="58" mass="5807">LHGSSVGLSVSFSIAAQRASKSSPIGRSSQIATPTSASVSVLSGRYSPAMPACHAISF</sequence>
<name>C5LDF4_PERM5</name>
<gene>
    <name evidence="1" type="ORF">Pmar_PMAR027926</name>
</gene>
<dbReference type="AlphaFoldDB" id="C5LDF4"/>
<protein>
    <submittedName>
        <fullName evidence="1">Uncharacterized protein</fullName>
    </submittedName>
</protein>
<dbReference type="GeneID" id="9050852"/>
<dbReference type="Proteomes" id="UP000007800">
    <property type="component" value="Unassembled WGS sequence"/>
</dbReference>
<evidence type="ECO:0000313" key="1">
    <source>
        <dbReference type="EMBL" id="EER05286.1"/>
    </source>
</evidence>
<evidence type="ECO:0000313" key="2">
    <source>
        <dbReference type="Proteomes" id="UP000007800"/>
    </source>
</evidence>
<keyword evidence="2" id="KW-1185">Reference proteome</keyword>
<dbReference type="InParanoid" id="C5LDF4"/>
<proteinExistence type="predicted"/>
<feature type="non-terminal residue" evidence="1">
    <location>
        <position position="58"/>
    </location>
</feature>
<dbReference type="EMBL" id="GG680969">
    <property type="protein sequence ID" value="EER05286.1"/>
    <property type="molecule type" value="Genomic_DNA"/>
</dbReference>
<accession>C5LDF4</accession>
<dbReference type="RefSeq" id="XP_002773470.1">
    <property type="nucleotide sequence ID" value="XM_002773424.1"/>
</dbReference>
<reference evidence="1 2" key="1">
    <citation type="submission" date="2008-07" db="EMBL/GenBank/DDBJ databases">
        <authorList>
            <person name="El-Sayed N."/>
            <person name="Caler E."/>
            <person name="Inman J."/>
            <person name="Amedeo P."/>
            <person name="Hass B."/>
            <person name="Wortman J."/>
        </authorList>
    </citation>
    <scope>NUCLEOTIDE SEQUENCE [LARGE SCALE GENOMIC DNA]</scope>
    <source>
        <strain evidence="2">ATCC 50983 / TXsc</strain>
    </source>
</reference>
<feature type="non-terminal residue" evidence="1">
    <location>
        <position position="1"/>
    </location>
</feature>